<name>A0A081EV37_9EURY</name>
<organism evidence="2 3">
    <name type="scientific">Halorubrum saccharovorum</name>
    <dbReference type="NCBI Taxonomy" id="2248"/>
    <lineage>
        <taxon>Archaea</taxon>
        <taxon>Methanobacteriati</taxon>
        <taxon>Methanobacteriota</taxon>
        <taxon>Stenosarchaea group</taxon>
        <taxon>Halobacteria</taxon>
        <taxon>Halobacteriales</taxon>
        <taxon>Haloferacaceae</taxon>
        <taxon>Halorubrum</taxon>
    </lineage>
</organism>
<feature type="region of interest" description="Disordered" evidence="1">
    <location>
        <begin position="1"/>
        <end position="20"/>
    </location>
</feature>
<comment type="caution">
    <text evidence="2">The sequence shown here is derived from an EMBL/GenBank/DDBJ whole genome shotgun (WGS) entry which is preliminary data.</text>
</comment>
<dbReference type="Proteomes" id="UP000053331">
    <property type="component" value="Unassembled WGS sequence"/>
</dbReference>
<accession>A0A081EV37</accession>
<reference evidence="2 3" key="1">
    <citation type="journal article" date="2015" name="Genome Announc.">
        <title>Draft genome sequence of a Halorubrum H3 strain isolated from the burlinskoye salt lake (Altai Krai, Russia).</title>
        <authorList>
            <person name="Rozanov A.S."/>
            <person name="Bryanskaya A.V."/>
            <person name="Malup T.K."/>
            <person name="Kotenko A.V."/>
            <person name="Peltek S.E."/>
        </authorList>
    </citation>
    <scope>NUCLEOTIDE SEQUENCE [LARGE SCALE GENOMIC DNA]</scope>
    <source>
        <strain evidence="2 3">H3</strain>
    </source>
</reference>
<evidence type="ECO:0000313" key="2">
    <source>
        <dbReference type="EMBL" id="KDS91275.1"/>
    </source>
</evidence>
<proteinExistence type="predicted"/>
<dbReference type="RefSeq" id="WP_050025946.1">
    <property type="nucleotide sequence ID" value="NZ_JNFH02000060.1"/>
</dbReference>
<protein>
    <submittedName>
        <fullName evidence="2">GNAT family acetyltraansferase</fullName>
    </submittedName>
</protein>
<dbReference type="OrthoDB" id="333505at2157"/>
<dbReference type="AlphaFoldDB" id="A0A081EV37"/>
<dbReference type="Pfam" id="PF19133">
    <property type="entry name" value="DUF5816"/>
    <property type="match status" value="1"/>
</dbReference>
<dbReference type="EMBL" id="JNFH02000060">
    <property type="protein sequence ID" value="KDS91275.1"/>
    <property type="molecule type" value="Genomic_DNA"/>
</dbReference>
<evidence type="ECO:0000256" key="1">
    <source>
        <dbReference type="SAM" id="MobiDB-lite"/>
    </source>
</evidence>
<dbReference type="InterPro" id="IPR043854">
    <property type="entry name" value="DUF5816"/>
</dbReference>
<keyword evidence="3" id="KW-1185">Reference proteome</keyword>
<feature type="compositionally biased region" description="Polar residues" evidence="1">
    <location>
        <begin position="1"/>
        <end position="10"/>
    </location>
</feature>
<evidence type="ECO:0000313" key="3">
    <source>
        <dbReference type="Proteomes" id="UP000053331"/>
    </source>
</evidence>
<gene>
    <name evidence="2" type="ORF">FK85_04415</name>
</gene>
<sequence length="81" mass="8881">MSLDASTTADGEQVYTDRTQVERGADGPFYVVFADADGSSKWGFQCGNCDSFDTAMDTMGRIQCTECGNLRKPDEWDAAHE</sequence>